<sequence>MDGDGPKNPFLRSRGLKIPKHPQITTGRVRGAIREETYERKECDAVSRVVHEGDRVLELGGGIGYMSTLLSVKRKVAQVVSYEANPALIPYIASVHAANEVKNVEVRNALLTADGGDPVAFHVRRNFLASSMDREADPESITETVQIDQHRLSDVLEEVRPDVLVCDIEGAEADLLPAGDWSGLRCAIIELHPQWIGQSGVQAVFDAMQRAGLTYFPKASEAKVVTFRKGW</sequence>
<dbReference type="Proteomes" id="UP000006230">
    <property type="component" value="Unassembled WGS sequence"/>
</dbReference>
<dbReference type="InterPro" id="IPR006342">
    <property type="entry name" value="FkbM_mtfrase"/>
</dbReference>
<dbReference type="EMBL" id="AATQ01000006">
    <property type="protein sequence ID" value="EAU47452.1"/>
    <property type="molecule type" value="Genomic_DNA"/>
</dbReference>
<keyword evidence="2" id="KW-0489">Methyltransferase</keyword>
<evidence type="ECO:0000313" key="2">
    <source>
        <dbReference type="EMBL" id="EAU47452.1"/>
    </source>
</evidence>
<dbReference type="RefSeq" id="WP_007800870.1">
    <property type="nucleotide sequence ID" value="NZ_DS022276.1"/>
</dbReference>
<reference evidence="2 3" key="1">
    <citation type="journal article" date="2010" name="J. Bacteriol.">
        <title>Genome sequences of Pelagibaca bermudensis HTCC2601T and Maritimibacter alkaliphilus HTCC2654T, the type strains of two marine Roseobacter genera.</title>
        <authorList>
            <person name="Thrash J.C."/>
            <person name="Cho J.C."/>
            <person name="Ferriera S."/>
            <person name="Johnson J."/>
            <person name="Vergin K.L."/>
            <person name="Giovannoni S.J."/>
        </authorList>
    </citation>
    <scope>NUCLEOTIDE SEQUENCE [LARGE SCALE GENOMIC DNA]</scope>
    <source>
        <strain evidence="3">DSM 26914 / JCM 13377 / KCTC 12554 / HTCC2601</strain>
    </source>
</reference>
<dbReference type="GO" id="GO:0008168">
    <property type="term" value="F:methyltransferase activity"/>
    <property type="evidence" value="ECO:0007669"/>
    <property type="project" value="UniProtKB-KW"/>
</dbReference>
<keyword evidence="2" id="KW-0808">Transferase</keyword>
<evidence type="ECO:0000313" key="3">
    <source>
        <dbReference type="Proteomes" id="UP000006230"/>
    </source>
</evidence>
<dbReference type="HOGENOM" id="CLU_095612_0_0_5"/>
<dbReference type="NCBIfam" id="TIGR01444">
    <property type="entry name" value="fkbM_fam"/>
    <property type="match status" value="1"/>
</dbReference>
<dbReference type="AlphaFoldDB" id="Q0FTK0"/>
<name>Q0FTK0_SALBH</name>
<organism evidence="2 3">
    <name type="scientific">Salipiger bermudensis (strain DSM 26914 / JCM 13377 / KCTC 12554 / HTCC2601)</name>
    <name type="common">Pelagibaca bermudensis</name>
    <dbReference type="NCBI Taxonomy" id="314265"/>
    <lineage>
        <taxon>Bacteria</taxon>
        <taxon>Pseudomonadati</taxon>
        <taxon>Pseudomonadota</taxon>
        <taxon>Alphaproteobacteria</taxon>
        <taxon>Rhodobacterales</taxon>
        <taxon>Roseobacteraceae</taxon>
        <taxon>Salipiger</taxon>
    </lineage>
</organism>
<protein>
    <submittedName>
        <fullName evidence="2">Methyltransferase, FkbM family protein</fullName>
    </submittedName>
</protein>
<dbReference type="SUPFAM" id="SSF53335">
    <property type="entry name" value="S-adenosyl-L-methionine-dependent methyltransferases"/>
    <property type="match status" value="1"/>
</dbReference>
<dbReference type="CDD" id="cd02440">
    <property type="entry name" value="AdoMet_MTases"/>
    <property type="match status" value="1"/>
</dbReference>
<evidence type="ECO:0000259" key="1">
    <source>
        <dbReference type="Pfam" id="PF05050"/>
    </source>
</evidence>
<dbReference type="InterPro" id="IPR029063">
    <property type="entry name" value="SAM-dependent_MTases_sf"/>
</dbReference>
<dbReference type="STRING" id="314265.R2601_25976"/>
<dbReference type="Pfam" id="PF05050">
    <property type="entry name" value="Methyltransf_21"/>
    <property type="match status" value="1"/>
</dbReference>
<feature type="domain" description="Methyltransferase FkbM" evidence="1">
    <location>
        <begin position="76"/>
        <end position="211"/>
    </location>
</feature>
<dbReference type="eggNOG" id="COG2518">
    <property type="taxonomic scope" value="Bacteria"/>
</dbReference>
<dbReference type="OrthoDB" id="456767at2"/>
<comment type="caution">
    <text evidence="2">The sequence shown here is derived from an EMBL/GenBank/DDBJ whole genome shotgun (WGS) entry which is preliminary data.</text>
</comment>
<dbReference type="Gene3D" id="3.40.50.150">
    <property type="entry name" value="Vaccinia Virus protein VP39"/>
    <property type="match status" value="1"/>
</dbReference>
<proteinExistence type="predicted"/>
<gene>
    <name evidence="2" type="ORF">R2601_25976</name>
</gene>
<dbReference type="GO" id="GO:0032259">
    <property type="term" value="P:methylation"/>
    <property type="evidence" value="ECO:0007669"/>
    <property type="project" value="UniProtKB-KW"/>
</dbReference>
<accession>Q0FTK0</accession>
<keyword evidence="3" id="KW-1185">Reference proteome</keyword>